<keyword evidence="1" id="KW-0408">Iron</keyword>
<dbReference type="CDD" id="cd01040">
    <property type="entry name" value="Mb-like"/>
    <property type="match status" value="1"/>
</dbReference>
<dbReference type="InterPro" id="IPR044399">
    <property type="entry name" value="Mb-like_M"/>
</dbReference>
<sequence>MASNDGGRTKPAAPLLNARQRDLLRKSWQHSYSSGSDSVGARIFRKIFITEPAVARIFGLDRVDVKDLAFNRRFRLHAESFTKALVFIINNVQNREKISQWAQALGASHVKFESRGFKMAYWDVFAEALTECAMDWEGGVVRCREAMHAWRILVSFFIDQMRIGFEQQRRENAAQLGHTNDGHDDAPIPEVAN</sequence>
<reference evidence="4" key="1">
    <citation type="submission" date="2022-11" db="UniProtKB">
        <authorList>
            <consortium name="WormBaseParasite"/>
        </authorList>
    </citation>
    <scope>IDENTIFICATION</scope>
</reference>
<keyword evidence="1" id="KW-0479">Metal-binding</keyword>
<dbReference type="InterPro" id="IPR053341">
    <property type="entry name" value="Oxidative_stress_globin-like"/>
</dbReference>
<keyword evidence="1" id="KW-0349">Heme</keyword>
<name>A0A914X1C5_9BILA</name>
<dbReference type="PANTHER" id="PTHR47768">
    <property type="entry name" value="GLOBIN RELATED-RELATED"/>
    <property type="match status" value="1"/>
</dbReference>
<keyword evidence="1" id="KW-0561">Oxygen transport</keyword>
<evidence type="ECO:0000313" key="3">
    <source>
        <dbReference type="Proteomes" id="UP000887566"/>
    </source>
</evidence>
<proteinExistence type="inferred from homology"/>
<protein>
    <submittedName>
        <fullName evidence="4">Globin family profile domain-containing protein</fullName>
    </submittedName>
</protein>
<dbReference type="PROSITE" id="PS01033">
    <property type="entry name" value="GLOBIN"/>
    <property type="match status" value="1"/>
</dbReference>
<feature type="domain" description="Globin" evidence="2">
    <location>
        <begin position="15"/>
        <end position="166"/>
    </location>
</feature>
<dbReference type="PANTHER" id="PTHR47768:SF2">
    <property type="entry name" value="GLOBIN-RELATED"/>
    <property type="match status" value="1"/>
</dbReference>
<dbReference type="GO" id="GO:0020037">
    <property type="term" value="F:heme binding"/>
    <property type="evidence" value="ECO:0007669"/>
    <property type="project" value="InterPro"/>
</dbReference>
<dbReference type="SUPFAM" id="SSF46458">
    <property type="entry name" value="Globin-like"/>
    <property type="match status" value="1"/>
</dbReference>
<comment type="similarity">
    <text evidence="1">Belongs to the globin family.</text>
</comment>
<dbReference type="Proteomes" id="UP000887566">
    <property type="component" value="Unplaced"/>
</dbReference>
<dbReference type="InterPro" id="IPR012292">
    <property type="entry name" value="Globin/Proto"/>
</dbReference>
<keyword evidence="1" id="KW-0813">Transport</keyword>
<evidence type="ECO:0000256" key="1">
    <source>
        <dbReference type="RuleBase" id="RU000356"/>
    </source>
</evidence>
<evidence type="ECO:0000313" key="4">
    <source>
        <dbReference type="WBParaSite" id="PSAMB.scaffold561size47136.g6942.t1"/>
    </source>
</evidence>
<dbReference type="Pfam" id="PF00042">
    <property type="entry name" value="Globin"/>
    <property type="match status" value="1"/>
</dbReference>
<dbReference type="GO" id="GO:0005344">
    <property type="term" value="F:oxygen carrier activity"/>
    <property type="evidence" value="ECO:0007669"/>
    <property type="project" value="UniProtKB-KW"/>
</dbReference>
<dbReference type="WBParaSite" id="PSAMB.scaffold561size47136.g6942.t1">
    <property type="protein sequence ID" value="PSAMB.scaffold561size47136.g6942.t1"/>
    <property type="gene ID" value="PSAMB.scaffold561size47136.g6942"/>
</dbReference>
<dbReference type="AlphaFoldDB" id="A0A914X1C5"/>
<keyword evidence="3" id="KW-1185">Reference proteome</keyword>
<dbReference type="Gene3D" id="1.10.490.10">
    <property type="entry name" value="Globins"/>
    <property type="match status" value="1"/>
</dbReference>
<evidence type="ECO:0000259" key="2">
    <source>
        <dbReference type="PROSITE" id="PS01033"/>
    </source>
</evidence>
<dbReference type="GO" id="GO:0019825">
    <property type="term" value="F:oxygen binding"/>
    <property type="evidence" value="ECO:0007669"/>
    <property type="project" value="InterPro"/>
</dbReference>
<accession>A0A914X1C5</accession>
<organism evidence="3 4">
    <name type="scientific">Plectus sambesii</name>
    <dbReference type="NCBI Taxonomy" id="2011161"/>
    <lineage>
        <taxon>Eukaryota</taxon>
        <taxon>Metazoa</taxon>
        <taxon>Ecdysozoa</taxon>
        <taxon>Nematoda</taxon>
        <taxon>Chromadorea</taxon>
        <taxon>Plectida</taxon>
        <taxon>Plectina</taxon>
        <taxon>Plectoidea</taxon>
        <taxon>Plectidae</taxon>
        <taxon>Plectus</taxon>
    </lineage>
</organism>
<dbReference type="InterPro" id="IPR009050">
    <property type="entry name" value="Globin-like_sf"/>
</dbReference>
<dbReference type="InterPro" id="IPR000971">
    <property type="entry name" value="Globin"/>
</dbReference>